<dbReference type="AlphaFoldDB" id="A0A2J6ST86"/>
<feature type="domain" description="Heterokaryon incompatibility" evidence="1">
    <location>
        <begin position="54"/>
        <end position="215"/>
    </location>
</feature>
<gene>
    <name evidence="2" type="ORF">K444DRAFT_540151</name>
</gene>
<dbReference type="OrthoDB" id="3509106at2759"/>
<reference evidence="2 3" key="1">
    <citation type="submission" date="2016-04" db="EMBL/GenBank/DDBJ databases">
        <title>A degradative enzymes factory behind the ericoid mycorrhizal symbiosis.</title>
        <authorList>
            <consortium name="DOE Joint Genome Institute"/>
            <person name="Martino E."/>
            <person name="Morin E."/>
            <person name="Grelet G."/>
            <person name="Kuo A."/>
            <person name="Kohler A."/>
            <person name="Daghino S."/>
            <person name="Barry K."/>
            <person name="Choi C."/>
            <person name="Cichocki N."/>
            <person name="Clum A."/>
            <person name="Copeland A."/>
            <person name="Hainaut M."/>
            <person name="Haridas S."/>
            <person name="Labutti K."/>
            <person name="Lindquist E."/>
            <person name="Lipzen A."/>
            <person name="Khouja H.-R."/>
            <person name="Murat C."/>
            <person name="Ohm R."/>
            <person name="Olson A."/>
            <person name="Spatafora J."/>
            <person name="Veneault-Fourrey C."/>
            <person name="Henrissat B."/>
            <person name="Grigoriev I."/>
            <person name="Martin F."/>
            <person name="Perotto S."/>
        </authorList>
    </citation>
    <scope>NUCLEOTIDE SEQUENCE [LARGE SCALE GENOMIC DNA]</scope>
    <source>
        <strain evidence="2 3">E</strain>
    </source>
</reference>
<dbReference type="EMBL" id="KZ613866">
    <property type="protein sequence ID" value="PMD53984.1"/>
    <property type="molecule type" value="Genomic_DNA"/>
</dbReference>
<dbReference type="PANTHER" id="PTHR33112">
    <property type="entry name" value="DOMAIN PROTEIN, PUTATIVE-RELATED"/>
    <property type="match status" value="1"/>
</dbReference>
<keyword evidence="3" id="KW-1185">Reference proteome</keyword>
<evidence type="ECO:0000313" key="3">
    <source>
        <dbReference type="Proteomes" id="UP000235371"/>
    </source>
</evidence>
<accession>A0A2J6ST86</accession>
<dbReference type="Pfam" id="PF06985">
    <property type="entry name" value="HET"/>
    <property type="match status" value="1"/>
</dbReference>
<protein>
    <recommendedName>
        <fullName evidence="1">Heterokaryon incompatibility domain-containing protein</fullName>
    </recommendedName>
</protein>
<organism evidence="2 3">
    <name type="scientific">Hyaloscypha bicolor E</name>
    <dbReference type="NCBI Taxonomy" id="1095630"/>
    <lineage>
        <taxon>Eukaryota</taxon>
        <taxon>Fungi</taxon>
        <taxon>Dikarya</taxon>
        <taxon>Ascomycota</taxon>
        <taxon>Pezizomycotina</taxon>
        <taxon>Leotiomycetes</taxon>
        <taxon>Helotiales</taxon>
        <taxon>Hyaloscyphaceae</taxon>
        <taxon>Hyaloscypha</taxon>
        <taxon>Hyaloscypha bicolor</taxon>
    </lineage>
</organism>
<dbReference type="GeneID" id="36583762"/>
<feature type="non-terminal residue" evidence="2">
    <location>
        <position position="1"/>
    </location>
</feature>
<dbReference type="InParanoid" id="A0A2J6ST86"/>
<evidence type="ECO:0000313" key="2">
    <source>
        <dbReference type="EMBL" id="PMD53984.1"/>
    </source>
</evidence>
<dbReference type="STRING" id="1095630.A0A2J6ST86"/>
<sequence>IDVDLINSWISNCSAKHISCKEKLSISELHTHVRPNFIDVFTNNLVRGDVVTDYVALSYVWGPSQPEPRCKHQETAGGELVISRFPHGESSTYALRNSEHMVFSHPCQVVKDAMELVKKIGFRYLWVDEYCIGNGAREREIHISQMDSIYEGAVLTICALSGAHKHLGLPGMSSPLQVAPQPYLDLDSNRIIATRLPSPLHDARTSPWNERAWTL</sequence>
<dbReference type="RefSeq" id="XP_024730888.1">
    <property type="nucleotide sequence ID" value="XM_024875683.1"/>
</dbReference>
<proteinExistence type="predicted"/>
<dbReference type="InterPro" id="IPR010730">
    <property type="entry name" value="HET"/>
</dbReference>
<dbReference type="PANTHER" id="PTHR33112:SF1">
    <property type="entry name" value="HETEROKARYON INCOMPATIBILITY DOMAIN-CONTAINING PROTEIN"/>
    <property type="match status" value="1"/>
</dbReference>
<dbReference type="Proteomes" id="UP000235371">
    <property type="component" value="Unassembled WGS sequence"/>
</dbReference>
<name>A0A2J6ST86_9HELO</name>
<evidence type="ECO:0000259" key="1">
    <source>
        <dbReference type="Pfam" id="PF06985"/>
    </source>
</evidence>